<evidence type="ECO:0000256" key="1">
    <source>
        <dbReference type="SAM" id="Phobius"/>
    </source>
</evidence>
<accession>K9GTX8</accession>
<feature type="transmembrane region" description="Helical" evidence="1">
    <location>
        <begin position="20"/>
        <end position="41"/>
    </location>
</feature>
<keyword evidence="1" id="KW-0472">Membrane</keyword>
<reference evidence="2 3" key="1">
    <citation type="journal article" date="2013" name="Genome Announc.">
        <title>Draft Genome Sequence of an Alphaproteobacterium, Caenispirillum salinarum AK4(T), Isolated from a Solar Saltern.</title>
        <authorList>
            <person name="Khatri I."/>
            <person name="Singh A."/>
            <person name="Korpole S."/>
            <person name="Pinnaka A.K."/>
            <person name="Subramanian S."/>
        </authorList>
    </citation>
    <scope>NUCLEOTIDE SEQUENCE [LARGE SCALE GENOMIC DNA]</scope>
    <source>
        <strain evidence="2 3">AK4</strain>
    </source>
</reference>
<dbReference type="EMBL" id="ANHY01000015">
    <property type="protein sequence ID" value="EKV28607.1"/>
    <property type="molecule type" value="Genomic_DNA"/>
</dbReference>
<proteinExistence type="predicted"/>
<name>K9GTX8_9PROT</name>
<sequence length="48" mass="5338">MLYDPGQTSFMRGDGPMDHGKIVMVILVVMALAVLIFAGWVDTLPQFR</sequence>
<dbReference type="AlphaFoldDB" id="K9GTX8"/>
<evidence type="ECO:0000313" key="3">
    <source>
        <dbReference type="Proteomes" id="UP000009881"/>
    </source>
</evidence>
<keyword evidence="3" id="KW-1185">Reference proteome</keyword>
<comment type="caution">
    <text evidence="2">The sequence shown here is derived from an EMBL/GenBank/DDBJ whole genome shotgun (WGS) entry which is preliminary data.</text>
</comment>
<keyword evidence="1" id="KW-0812">Transmembrane</keyword>
<gene>
    <name evidence="2" type="ORF">C882_0818</name>
</gene>
<organism evidence="2 3">
    <name type="scientific">Caenispirillum salinarum AK4</name>
    <dbReference type="NCBI Taxonomy" id="1238182"/>
    <lineage>
        <taxon>Bacteria</taxon>
        <taxon>Pseudomonadati</taxon>
        <taxon>Pseudomonadota</taxon>
        <taxon>Alphaproteobacteria</taxon>
        <taxon>Rhodospirillales</taxon>
        <taxon>Novispirillaceae</taxon>
        <taxon>Caenispirillum</taxon>
    </lineage>
</organism>
<keyword evidence="1" id="KW-1133">Transmembrane helix</keyword>
<dbReference type="Proteomes" id="UP000009881">
    <property type="component" value="Unassembled WGS sequence"/>
</dbReference>
<protein>
    <submittedName>
        <fullName evidence="2">Uncharacterized protein</fullName>
    </submittedName>
</protein>
<evidence type="ECO:0000313" key="2">
    <source>
        <dbReference type="EMBL" id="EKV28607.1"/>
    </source>
</evidence>